<sequence>MKTPATAGSPIGNSGSIINTKREQMFAVTLSHMRSAPLFRLTERAASQTQAIANAERTYGRIVTAIIGSSDLRDEERYLIHDADLTQVQRGARASQGWRLQYFVRFADRMGAGLIGDRLSRSEAETLLEEVISADHGLLNALTSGAMIEFCPYQDWARSTGWVTIDCAFRATDITGQIRDMRPISSAMREATRLIVLDVLSSDRETVHVPLPHRVALGRLVIQSATLRAGRIREGLRVPTKLVDWLRRKNHNDVADAVRGARQQ</sequence>
<protein>
    <submittedName>
        <fullName evidence="1">Uncharacterized protein</fullName>
    </submittedName>
</protein>
<dbReference type="RefSeq" id="WP_156450998.1">
    <property type="nucleotide sequence ID" value="NZ_JBHSLU010000047.1"/>
</dbReference>
<reference evidence="2" key="1">
    <citation type="journal article" date="2019" name="Int. J. Syst. Evol. Microbiol.">
        <title>The Global Catalogue of Microorganisms (GCM) 10K type strain sequencing project: providing services to taxonomists for standard genome sequencing and annotation.</title>
        <authorList>
            <consortium name="The Broad Institute Genomics Platform"/>
            <consortium name="The Broad Institute Genome Sequencing Center for Infectious Disease"/>
            <person name="Wu L."/>
            <person name="Ma J."/>
        </authorList>
    </citation>
    <scope>NUCLEOTIDE SEQUENCE [LARGE SCALE GENOMIC DNA]</scope>
    <source>
        <strain evidence="2">CCUG 43117</strain>
    </source>
</reference>
<dbReference type="Proteomes" id="UP001596060">
    <property type="component" value="Unassembled WGS sequence"/>
</dbReference>
<comment type="caution">
    <text evidence="1">The sequence shown here is derived from an EMBL/GenBank/DDBJ whole genome shotgun (WGS) entry which is preliminary data.</text>
</comment>
<gene>
    <name evidence="1" type="ORF">ACFPN9_15420</name>
</gene>
<accession>A0ABW0P1P0</accession>
<organism evidence="1 2">
    <name type="scientific">Bosea massiliensis</name>
    <dbReference type="NCBI Taxonomy" id="151419"/>
    <lineage>
        <taxon>Bacteria</taxon>
        <taxon>Pseudomonadati</taxon>
        <taxon>Pseudomonadota</taxon>
        <taxon>Alphaproteobacteria</taxon>
        <taxon>Hyphomicrobiales</taxon>
        <taxon>Boseaceae</taxon>
        <taxon>Bosea</taxon>
    </lineage>
</organism>
<dbReference type="EMBL" id="JBHSLU010000047">
    <property type="protein sequence ID" value="MFC5506646.1"/>
    <property type="molecule type" value="Genomic_DNA"/>
</dbReference>
<evidence type="ECO:0000313" key="1">
    <source>
        <dbReference type="EMBL" id="MFC5506646.1"/>
    </source>
</evidence>
<evidence type="ECO:0000313" key="2">
    <source>
        <dbReference type="Proteomes" id="UP001596060"/>
    </source>
</evidence>
<proteinExistence type="predicted"/>
<name>A0ABW0P1P0_9HYPH</name>
<keyword evidence="2" id="KW-1185">Reference proteome</keyword>